<evidence type="ECO:0000259" key="2">
    <source>
        <dbReference type="Pfam" id="PF00668"/>
    </source>
</evidence>
<dbReference type="Pfam" id="PF00668">
    <property type="entry name" value="Condensation"/>
    <property type="match status" value="1"/>
</dbReference>
<reference evidence="4" key="2">
    <citation type="submission" date="2022-01" db="EMBL/GenBank/DDBJ databases">
        <title>Lysobacter chinensis sp. nov., a bacterium isolated from cow dung compost.</title>
        <authorList>
            <person name="Zhou L.Y."/>
        </authorList>
    </citation>
    <scope>NUCLEOTIDE SEQUENCE [LARGE SCALE GENOMIC DNA]</scope>
    <source>
        <strain evidence="4">TLK-CK17</strain>
    </source>
</reference>
<evidence type="ECO:0000256" key="1">
    <source>
        <dbReference type="SAM" id="MobiDB-lite"/>
    </source>
</evidence>
<organism evidence="3 4">
    <name type="scientific">Marilutibacter chinensis</name>
    <dbReference type="NCBI Taxonomy" id="2912247"/>
    <lineage>
        <taxon>Bacteria</taxon>
        <taxon>Pseudomonadati</taxon>
        <taxon>Pseudomonadota</taxon>
        <taxon>Gammaproteobacteria</taxon>
        <taxon>Lysobacterales</taxon>
        <taxon>Lysobacteraceae</taxon>
        <taxon>Marilutibacter</taxon>
    </lineage>
</organism>
<evidence type="ECO:0000313" key="4">
    <source>
        <dbReference type="Proteomes" id="UP001430796"/>
    </source>
</evidence>
<feature type="domain" description="Condensation" evidence="2">
    <location>
        <begin position="48"/>
        <end position="164"/>
    </location>
</feature>
<reference evidence="3 4" key="1">
    <citation type="submission" date="2022-01" db="EMBL/GenBank/DDBJ databases">
        <title>Lysobacter chinensis sp. nov., a bacterium isolated from cow dung compost.</title>
        <authorList>
            <person name="Liu Y."/>
        </authorList>
    </citation>
    <scope>NUCLEOTIDE SEQUENCE [LARGE SCALE GENOMIC DNA]</scope>
    <source>
        <strain evidence="3 4">TLK-CK17</strain>
    </source>
</reference>
<dbReference type="InterPro" id="IPR001242">
    <property type="entry name" value="Condensation_dom"/>
</dbReference>
<dbReference type="InterPro" id="IPR023213">
    <property type="entry name" value="CAT-like_dom_sf"/>
</dbReference>
<evidence type="ECO:0000313" key="3">
    <source>
        <dbReference type="EMBL" id="MCF7223876.1"/>
    </source>
</evidence>
<dbReference type="Proteomes" id="UP001430796">
    <property type="component" value="Unassembled WGS sequence"/>
</dbReference>
<feature type="non-terminal residue" evidence="3">
    <location>
        <position position="164"/>
    </location>
</feature>
<dbReference type="SUPFAM" id="SSF52777">
    <property type="entry name" value="CoA-dependent acyltransferases"/>
    <property type="match status" value="1"/>
</dbReference>
<comment type="caution">
    <text evidence="3">The sequence shown here is derived from an EMBL/GenBank/DDBJ whole genome shotgun (WGS) entry which is preliminary data.</text>
</comment>
<dbReference type="Gene3D" id="3.30.559.10">
    <property type="entry name" value="Chloramphenicol acetyltransferase-like domain"/>
    <property type="match status" value="1"/>
</dbReference>
<keyword evidence="4" id="KW-1185">Reference proteome</keyword>
<protein>
    <submittedName>
        <fullName evidence="3">Condensation domain-containing protein</fullName>
    </submittedName>
</protein>
<feature type="region of interest" description="Disordered" evidence="1">
    <location>
        <begin position="22"/>
        <end position="41"/>
    </location>
</feature>
<dbReference type="RefSeq" id="WP_237057066.1">
    <property type="nucleotide sequence ID" value="NZ_JAKJPO010000032.1"/>
</dbReference>
<sequence length="164" mass="18036">MSVDKARQLEQLRRAVTLKRLQEREGARPNGTRKGNEGIPRADRTAALPLSWAQQRLWFLAQLDPAAGVAYHIPAALRLKGHLDRDALKRALDRIVARHENLRTSFTSTDAGPVQSIAAETVGFALVEEDLASLDAPAREQALRARAAEEARAPFDLAAGPLFR</sequence>
<name>A0ABS9HYF3_9GAMM</name>
<reference evidence="3 4" key="3">
    <citation type="submission" date="2022-01" db="EMBL/GenBank/DDBJ databases">
        <authorList>
            <person name="Zhou L.Y."/>
        </authorList>
    </citation>
    <scope>NUCLEOTIDE SEQUENCE [LARGE SCALE GENOMIC DNA]</scope>
    <source>
        <strain evidence="3 4">TLK-CK17</strain>
    </source>
</reference>
<dbReference type="EMBL" id="JAKJPO010000032">
    <property type="protein sequence ID" value="MCF7223876.1"/>
    <property type="molecule type" value="Genomic_DNA"/>
</dbReference>
<gene>
    <name evidence="3" type="ORF">L3V18_19210</name>
</gene>
<proteinExistence type="predicted"/>
<accession>A0ABS9HYF3</accession>